<dbReference type="PANTHER" id="PTHR33573:SF56">
    <property type="entry name" value="CASP-LIKE PROTEIN 4C1"/>
    <property type="match status" value="1"/>
</dbReference>
<keyword evidence="7 8" id="KW-0472">Membrane</keyword>
<proteinExistence type="inferred from homology"/>
<dbReference type="InterPro" id="IPR006702">
    <property type="entry name" value="CASP_dom"/>
</dbReference>
<sequence length="210" mass="23156">MRSPQALRNGENPSPHPRIPQFHSTVSVQKLRRFNSLGLVFRLAAFCFSLAASVFMLTNSHGSASQHWYDFDAFRFVFAANAIVAMYSLFELVASVWEISRGATLFPEILQVWNYEPVCLGCDPLGVRVPATVGELGGNSDGKGAKRNGHVYGHEGILHPVGHLDCVGIRRVSVPRVFVSAFGVSGRQFHNQRLTFSPLKGRGEMRLGNT</sequence>
<evidence type="ECO:0000313" key="12">
    <source>
        <dbReference type="Proteomes" id="UP000327013"/>
    </source>
</evidence>
<name>A0A5N6QCA5_9ROSI</name>
<gene>
    <name evidence="11" type="ORF">FH972_001498</name>
</gene>
<evidence type="ECO:0000256" key="6">
    <source>
        <dbReference type="ARBA" id="ARBA00022989"/>
    </source>
</evidence>
<evidence type="ECO:0000256" key="1">
    <source>
        <dbReference type="ARBA" id="ARBA00004651"/>
    </source>
</evidence>
<reference evidence="11 12" key="1">
    <citation type="submission" date="2019-06" db="EMBL/GenBank/DDBJ databases">
        <title>A chromosomal-level reference genome of Carpinus fangiana (Coryloideae, Betulaceae).</title>
        <authorList>
            <person name="Yang X."/>
            <person name="Wang Z."/>
            <person name="Zhang L."/>
            <person name="Hao G."/>
            <person name="Liu J."/>
            <person name="Yang Y."/>
        </authorList>
    </citation>
    <scope>NUCLEOTIDE SEQUENCE [LARGE SCALE GENOMIC DNA]</scope>
    <source>
        <strain evidence="11">Cfa_2016G</strain>
        <tissue evidence="11">Leaf</tissue>
    </source>
</reference>
<evidence type="ECO:0000259" key="10">
    <source>
        <dbReference type="Pfam" id="PF04535"/>
    </source>
</evidence>
<evidence type="ECO:0000313" key="11">
    <source>
        <dbReference type="EMBL" id="KAE7996807.1"/>
    </source>
</evidence>
<keyword evidence="5 8" id="KW-0812">Transmembrane</keyword>
<feature type="domain" description="Casparian strip membrane protein" evidence="10">
    <location>
        <begin position="33"/>
        <end position="103"/>
    </location>
</feature>
<protein>
    <recommendedName>
        <fullName evidence="8">CASP-like protein</fullName>
    </recommendedName>
</protein>
<dbReference type="AlphaFoldDB" id="A0A5N6QCA5"/>
<dbReference type="EMBL" id="CM017321">
    <property type="protein sequence ID" value="KAE7996807.1"/>
    <property type="molecule type" value="Genomic_DNA"/>
</dbReference>
<comment type="caution">
    <text evidence="8">Lacks conserved residue(s) required for the propagation of feature annotation.</text>
</comment>
<evidence type="ECO:0000256" key="3">
    <source>
        <dbReference type="ARBA" id="ARBA00011489"/>
    </source>
</evidence>
<dbReference type="OrthoDB" id="1907587at2759"/>
<dbReference type="GO" id="GO:0005886">
    <property type="term" value="C:plasma membrane"/>
    <property type="evidence" value="ECO:0007669"/>
    <property type="project" value="UniProtKB-SubCell"/>
</dbReference>
<feature type="transmembrane region" description="Helical" evidence="8">
    <location>
        <begin position="78"/>
        <end position="97"/>
    </location>
</feature>
<accession>A0A5N6QCA5</accession>
<evidence type="ECO:0000256" key="5">
    <source>
        <dbReference type="ARBA" id="ARBA00022692"/>
    </source>
</evidence>
<evidence type="ECO:0000256" key="9">
    <source>
        <dbReference type="SAM" id="MobiDB-lite"/>
    </source>
</evidence>
<evidence type="ECO:0000256" key="7">
    <source>
        <dbReference type="ARBA" id="ARBA00023136"/>
    </source>
</evidence>
<feature type="transmembrane region" description="Helical" evidence="8">
    <location>
        <begin position="39"/>
        <end position="58"/>
    </location>
</feature>
<keyword evidence="12" id="KW-1185">Reference proteome</keyword>
<evidence type="ECO:0000256" key="2">
    <source>
        <dbReference type="ARBA" id="ARBA00007651"/>
    </source>
</evidence>
<evidence type="ECO:0000256" key="4">
    <source>
        <dbReference type="ARBA" id="ARBA00022475"/>
    </source>
</evidence>
<comment type="subunit">
    <text evidence="3 8">Homodimer and heterodimers.</text>
</comment>
<dbReference type="PANTHER" id="PTHR33573">
    <property type="entry name" value="CASP-LIKE PROTEIN 4A4"/>
    <property type="match status" value="1"/>
</dbReference>
<dbReference type="Proteomes" id="UP000327013">
    <property type="component" value="Chromosome 1"/>
</dbReference>
<comment type="subcellular location">
    <subcellularLocation>
        <location evidence="1 8">Cell membrane</location>
        <topology evidence="1 8">Multi-pass membrane protein</topology>
    </subcellularLocation>
</comment>
<dbReference type="Pfam" id="PF04535">
    <property type="entry name" value="CASP_dom"/>
    <property type="match status" value="1"/>
</dbReference>
<comment type="similarity">
    <text evidence="2 8">Belongs to the Casparian strip membrane proteins (CASP) family.</text>
</comment>
<organism evidence="11 12">
    <name type="scientific">Carpinus fangiana</name>
    <dbReference type="NCBI Taxonomy" id="176857"/>
    <lineage>
        <taxon>Eukaryota</taxon>
        <taxon>Viridiplantae</taxon>
        <taxon>Streptophyta</taxon>
        <taxon>Embryophyta</taxon>
        <taxon>Tracheophyta</taxon>
        <taxon>Spermatophyta</taxon>
        <taxon>Magnoliopsida</taxon>
        <taxon>eudicotyledons</taxon>
        <taxon>Gunneridae</taxon>
        <taxon>Pentapetalae</taxon>
        <taxon>rosids</taxon>
        <taxon>fabids</taxon>
        <taxon>Fagales</taxon>
        <taxon>Betulaceae</taxon>
        <taxon>Carpinus</taxon>
    </lineage>
</organism>
<keyword evidence="6 8" id="KW-1133">Transmembrane helix</keyword>
<evidence type="ECO:0000256" key="8">
    <source>
        <dbReference type="RuleBase" id="RU361233"/>
    </source>
</evidence>
<feature type="region of interest" description="Disordered" evidence="9">
    <location>
        <begin position="1"/>
        <end position="20"/>
    </location>
</feature>
<keyword evidence="4 8" id="KW-1003">Cell membrane</keyword>